<dbReference type="CDD" id="cd00158">
    <property type="entry name" value="RHOD"/>
    <property type="match status" value="1"/>
</dbReference>
<accession>A0ABQ5PWR2</accession>
<dbReference type="RefSeq" id="WP_285607250.1">
    <property type="nucleotide sequence ID" value="NZ_BSDC01000001.1"/>
</dbReference>
<dbReference type="Pfam" id="PF00581">
    <property type="entry name" value="Rhodanese"/>
    <property type="match status" value="1"/>
</dbReference>
<evidence type="ECO:0000256" key="1">
    <source>
        <dbReference type="SAM" id="MobiDB-lite"/>
    </source>
</evidence>
<gene>
    <name evidence="3" type="ORF">GETHED_10820</name>
</gene>
<organism evidence="3 4">
    <name type="scientific">Geothrix edaphica</name>
    <dbReference type="NCBI Taxonomy" id="2927976"/>
    <lineage>
        <taxon>Bacteria</taxon>
        <taxon>Pseudomonadati</taxon>
        <taxon>Acidobacteriota</taxon>
        <taxon>Holophagae</taxon>
        <taxon>Holophagales</taxon>
        <taxon>Holophagaceae</taxon>
        <taxon>Geothrix</taxon>
    </lineage>
</organism>
<sequence length="218" mass="23135">MARFRSTLLRVLALAGMALVAALIANSLASPARRLAWVRSSLPPATAAPRVEKIQPPLPGSGLPIVPESKVGHPIHPGHLPSSRPAPSPAPAAAPAAETSPSSPILDISAEEAWRAFQSGTPFLDARRGSEFAEGHIAGAWSTPVWESDLDDRLLSFKAARRPGSEDPIVIYCSGGDCRDSHLLAEKLLGEGYFHLLIFHDGYPAWVAQGRPIGKGRP</sequence>
<evidence type="ECO:0000259" key="2">
    <source>
        <dbReference type="PROSITE" id="PS50206"/>
    </source>
</evidence>
<dbReference type="SMART" id="SM00450">
    <property type="entry name" value="RHOD"/>
    <property type="match status" value="1"/>
</dbReference>
<dbReference type="InterPro" id="IPR036873">
    <property type="entry name" value="Rhodanese-like_dom_sf"/>
</dbReference>
<feature type="domain" description="Rhodanese" evidence="2">
    <location>
        <begin position="117"/>
        <end position="215"/>
    </location>
</feature>
<dbReference type="SUPFAM" id="SSF52821">
    <property type="entry name" value="Rhodanese/Cell cycle control phosphatase"/>
    <property type="match status" value="1"/>
</dbReference>
<comment type="caution">
    <text evidence="3">The sequence shown here is derived from an EMBL/GenBank/DDBJ whole genome shotgun (WGS) entry which is preliminary data.</text>
</comment>
<feature type="region of interest" description="Disordered" evidence="1">
    <location>
        <begin position="46"/>
        <end position="102"/>
    </location>
</feature>
<dbReference type="Proteomes" id="UP001165044">
    <property type="component" value="Unassembled WGS sequence"/>
</dbReference>
<name>A0ABQ5PWR2_9BACT</name>
<proteinExistence type="predicted"/>
<dbReference type="PROSITE" id="PS50206">
    <property type="entry name" value="RHODANESE_3"/>
    <property type="match status" value="1"/>
</dbReference>
<evidence type="ECO:0000313" key="4">
    <source>
        <dbReference type="Proteomes" id="UP001165044"/>
    </source>
</evidence>
<keyword evidence="4" id="KW-1185">Reference proteome</keyword>
<evidence type="ECO:0000313" key="3">
    <source>
        <dbReference type="EMBL" id="GLH66718.1"/>
    </source>
</evidence>
<dbReference type="InterPro" id="IPR001763">
    <property type="entry name" value="Rhodanese-like_dom"/>
</dbReference>
<feature type="compositionally biased region" description="Low complexity" evidence="1">
    <location>
        <begin position="93"/>
        <end position="102"/>
    </location>
</feature>
<dbReference type="Gene3D" id="3.40.250.10">
    <property type="entry name" value="Rhodanese-like domain"/>
    <property type="match status" value="1"/>
</dbReference>
<protein>
    <recommendedName>
        <fullName evidence="2">Rhodanese domain-containing protein</fullName>
    </recommendedName>
</protein>
<dbReference type="EMBL" id="BSDC01000001">
    <property type="protein sequence ID" value="GLH66718.1"/>
    <property type="molecule type" value="Genomic_DNA"/>
</dbReference>
<reference evidence="3" key="1">
    <citation type="journal article" date="2023" name="Antonie Van Leeuwenhoek">
        <title>Mesoterricola silvestris gen. nov., sp. nov., Mesoterricola sediminis sp. nov., Geothrix oryzae sp. nov., Geothrix edaphica sp. nov., Geothrix rubra sp. nov., and Geothrix limicola sp. nov., six novel members of Acidobacteriota isolated from soils.</title>
        <authorList>
            <person name="Itoh H."/>
            <person name="Sugisawa Y."/>
            <person name="Mise K."/>
            <person name="Xu Z."/>
            <person name="Kuniyasu M."/>
            <person name="Ushijima N."/>
            <person name="Kawano K."/>
            <person name="Kobayashi E."/>
            <person name="Shiratori Y."/>
            <person name="Masuda Y."/>
            <person name="Senoo K."/>
        </authorList>
    </citation>
    <scope>NUCLEOTIDE SEQUENCE</scope>
    <source>
        <strain evidence="3">Red802</strain>
    </source>
</reference>